<accession>A0A1R3GPP6</accession>
<keyword evidence="2" id="KW-1185">Reference proteome</keyword>
<comment type="caution">
    <text evidence="1">The sequence shown here is derived from an EMBL/GenBank/DDBJ whole genome shotgun (WGS) entry which is preliminary data.</text>
</comment>
<proteinExistence type="predicted"/>
<dbReference type="Gramene" id="OMO60063">
    <property type="protein sequence ID" value="OMO60063"/>
    <property type="gene ID" value="CCACVL1_24420"/>
</dbReference>
<dbReference type="AlphaFoldDB" id="A0A1R3GPP6"/>
<dbReference type="EMBL" id="AWWV01013774">
    <property type="protein sequence ID" value="OMO60063.1"/>
    <property type="molecule type" value="Genomic_DNA"/>
</dbReference>
<gene>
    <name evidence="1" type="ORF">CCACVL1_24420</name>
</gene>
<sequence length="46" mass="5171">MNFSQAPSTILSLKREPLLPLMRLRYGSTYSANKAIARARYAAQTI</sequence>
<evidence type="ECO:0000313" key="2">
    <source>
        <dbReference type="Proteomes" id="UP000188268"/>
    </source>
</evidence>
<evidence type="ECO:0000313" key="1">
    <source>
        <dbReference type="EMBL" id="OMO60063.1"/>
    </source>
</evidence>
<name>A0A1R3GPP6_COCAP</name>
<protein>
    <submittedName>
        <fullName evidence="1">Uncharacterized protein</fullName>
    </submittedName>
</protein>
<reference evidence="1 2" key="1">
    <citation type="submission" date="2013-09" db="EMBL/GenBank/DDBJ databases">
        <title>Corchorus capsularis genome sequencing.</title>
        <authorList>
            <person name="Alam M."/>
            <person name="Haque M.S."/>
            <person name="Islam M.S."/>
            <person name="Emdad E.M."/>
            <person name="Islam M.M."/>
            <person name="Ahmed B."/>
            <person name="Halim A."/>
            <person name="Hossen Q.M.M."/>
            <person name="Hossain M.Z."/>
            <person name="Ahmed R."/>
            <person name="Khan M.M."/>
            <person name="Islam R."/>
            <person name="Rashid M.M."/>
            <person name="Khan S.A."/>
            <person name="Rahman M.S."/>
            <person name="Alam M."/>
        </authorList>
    </citation>
    <scope>NUCLEOTIDE SEQUENCE [LARGE SCALE GENOMIC DNA]</scope>
    <source>
        <strain evidence="2">cv. CVL-1</strain>
        <tissue evidence="1">Whole seedling</tissue>
    </source>
</reference>
<dbReference type="Proteomes" id="UP000188268">
    <property type="component" value="Unassembled WGS sequence"/>
</dbReference>
<organism evidence="1 2">
    <name type="scientific">Corchorus capsularis</name>
    <name type="common">Jute</name>
    <dbReference type="NCBI Taxonomy" id="210143"/>
    <lineage>
        <taxon>Eukaryota</taxon>
        <taxon>Viridiplantae</taxon>
        <taxon>Streptophyta</taxon>
        <taxon>Embryophyta</taxon>
        <taxon>Tracheophyta</taxon>
        <taxon>Spermatophyta</taxon>
        <taxon>Magnoliopsida</taxon>
        <taxon>eudicotyledons</taxon>
        <taxon>Gunneridae</taxon>
        <taxon>Pentapetalae</taxon>
        <taxon>rosids</taxon>
        <taxon>malvids</taxon>
        <taxon>Malvales</taxon>
        <taxon>Malvaceae</taxon>
        <taxon>Grewioideae</taxon>
        <taxon>Apeibeae</taxon>
        <taxon>Corchorus</taxon>
    </lineage>
</organism>